<proteinExistence type="evidence at transcript level"/>
<sequence>MAKFLLQFTILLFLLLAIANNANGSLATVVRKMLNAKQLAGAKPKIGLKPTAIGGAKPVPQANLQAKPVFKANIGEQRMESLPKIYKIIGEMPG</sequence>
<evidence type="ECO:0000313" key="2">
    <source>
        <dbReference type="EMBL" id="ACZ28192.1"/>
    </source>
</evidence>
<name>D1FPT7_SIMNI</name>
<feature type="signal peptide" evidence="1">
    <location>
        <begin position="1"/>
        <end position="24"/>
    </location>
</feature>
<reference evidence="2" key="1">
    <citation type="submission" date="2009-10" db="EMBL/GenBank/DDBJ databases">
        <title>An Insight into the Sialotranscriptome of Simulium nigrimanum, a Black Fly Associated with Fogo Selvagem in South America.</title>
        <authorList>
            <person name="Ribeiro J.M.C."/>
            <person name="Valenzuela J.G."/>
            <person name="Pham V.M."/>
            <person name="Kleeman L."/>
            <person name="Barbian K.D."/>
            <person name="Favreau A.J."/>
            <person name="Eaton D.P."/>
            <person name="Aoki V."/>
            <person name="Hans-Filho G."/>
            <person name="Rivitti E.A."/>
            <person name="Diaz L.A."/>
        </authorList>
    </citation>
    <scope>NUCLEOTIDE SEQUENCE</scope>
    <source>
        <tissue evidence="2">Salivary glands</tissue>
    </source>
</reference>
<dbReference type="AlphaFoldDB" id="D1FPT7"/>
<accession>D1FPT7</accession>
<protein>
    <submittedName>
        <fullName evidence="2">Hypothetical secreted peptide</fullName>
    </submittedName>
</protein>
<dbReference type="EMBL" id="EZ419837">
    <property type="protein sequence ID" value="ACZ28192.1"/>
    <property type="molecule type" value="mRNA"/>
</dbReference>
<organism evidence="2">
    <name type="scientific">Simulium nigrimanum</name>
    <name type="common">Black fly</name>
    <dbReference type="NCBI Taxonomy" id="683695"/>
    <lineage>
        <taxon>Eukaryota</taxon>
        <taxon>Metazoa</taxon>
        <taxon>Ecdysozoa</taxon>
        <taxon>Arthropoda</taxon>
        <taxon>Hexapoda</taxon>
        <taxon>Insecta</taxon>
        <taxon>Pterygota</taxon>
        <taxon>Neoptera</taxon>
        <taxon>Endopterygota</taxon>
        <taxon>Diptera</taxon>
        <taxon>Nematocera</taxon>
        <taxon>Chironomoidea</taxon>
        <taxon>Simuliidae</taxon>
        <taxon>Simulium</taxon>
    </lineage>
</organism>
<evidence type="ECO:0000256" key="1">
    <source>
        <dbReference type="SAM" id="SignalP"/>
    </source>
</evidence>
<feature type="chain" id="PRO_5003021996" evidence="1">
    <location>
        <begin position="25"/>
        <end position="94"/>
    </location>
</feature>
<keyword evidence="1" id="KW-0732">Signal</keyword>